<dbReference type="RefSeq" id="WP_213097465.1">
    <property type="nucleotide sequence ID" value="NZ_JAGYPN010000001.1"/>
</dbReference>
<keyword evidence="2" id="KW-0812">Transmembrane</keyword>
<feature type="domain" description="DUF1510" evidence="3">
    <location>
        <begin position="115"/>
        <end position="208"/>
    </location>
</feature>
<evidence type="ECO:0000256" key="2">
    <source>
        <dbReference type="SAM" id="Phobius"/>
    </source>
</evidence>
<evidence type="ECO:0000256" key="1">
    <source>
        <dbReference type="SAM" id="MobiDB-lite"/>
    </source>
</evidence>
<protein>
    <submittedName>
        <fullName evidence="4">YrrS family protein</fullName>
    </submittedName>
</protein>
<comment type="caution">
    <text evidence="4">The sequence shown here is derived from an EMBL/GenBank/DDBJ whole genome shotgun (WGS) entry which is preliminary data.</text>
</comment>
<proteinExistence type="predicted"/>
<feature type="compositionally biased region" description="Basic and acidic residues" evidence="1">
    <location>
        <begin position="54"/>
        <end position="67"/>
    </location>
</feature>
<keyword evidence="2" id="KW-0472">Membrane</keyword>
<evidence type="ECO:0000313" key="4">
    <source>
        <dbReference type="EMBL" id="MBS4222519.1"/>
    </source>
</evidence>
<dbReference type="InterPro" id="IPR009988">
    <property type="entry name" value="DUF1510"/>
</dbReference>
<gene>
    <name evidence="4" type="ORF">KHA91_07070</name>
</gene>
<feature type="compositionally biased region" description="Basic and acidic residues" evidence="1">
    <location>
        <begin position="75"/>
        <end position="90"/>
    </location>
</feature>
<accession>A0A942UT96</accession>
<evidence type="ECO:0000313" key="5">
    <source>
        <dbReference type="Proteomes" id="UP000676456"/>
    </source>
</evidence>
<feature type="transmembrane region" description="Helical" evidence="2">
    <location>
        <begin position="21"/>
        <end position="44"/>
    </location>
</feature>
<dbReference type="Pfam" id="PF07423">
    <property type="entry name" value="DUF1510"/>
    <property type="match status" value="1"/>
</dbReference>
<feature type="region of interest" description="Disordered" evidence="1">
    <location>
        <begin position="54"/>
        <end position="107"/>
    </location>
</feature>
<evidence type="ECO:0000259" key="3">
    <source>
        <dbReference type="Pfam" id="PF07423"/>
    </source>
</evidence>
<name>A0A942UT96_9BACI</name>
<reference evidence="4 5" key="1">
    <citation type="submission" date="2021-05" db="EMBL/GenBank/DDBJ databases">
        <title>Novel Bacillus species.</title>
        <authorList>
            <person name="Liu G."/>
        </authorList>
    </citation>
    <scope>NUCLEOTIDE SEQUENCE [LARGE SCALE GENOMIC DNA]</scope>
    <source>
        <strain evidence="4 5">FJAT-49682</strain>
    </source>
</reference>
<organism evidence="4 5">
    <name type="scientific">Lederbergia citrea</name>
    <dbReference type="NCBI Taxonomy" id="2833581"/>
    <lineage>
        <taxon>Bacteria</taxon>
        <taxon>Bacillati</taxon>
        <taxon>Bacillota</taxon>
        <taxon>Bacilli</taxon>
        <taxon>Bacillales</taxon>
        <taxon>Bacillaceae</taxon>
        <taxon>Lederbergia</taxon>
    </lineage>
</organism>
<dbReference type="Proteomes" id="UP000676456">
    <property type="component" value="Unassembled WGS sequence"/>
</dbReference>
<dbReference type="EMBL" id="JAGYPN010000001">
    <property type="protein sequence ID" value="MBS4222519.1"/>
    <property type="molecule type" value="Genomic_DNA"/>
</dbReference>
<sequence>MPFDFNDASRSAQRAKRRKTNIILNTLIAIVVILILIVGGSIFFGGSKTDQELADKQTSKESAEQAGKEQVVPKNTEKDNPVVDETSKEEENTEESNDQLIEKETGEPNVEKVIINQGWKPVGTEQVGNHQRSSSKGTVDWNEQVKAASYAVDIPVDNMTVWWLEGGENREKQAIATVAPRNNADEAYRVYIEWVDGEGWKPTEVKKLTHNDKR</sequence>
<dbReference type="AlphaFoldDB" id="A0A942UT96"/>
<keyword evidence="5" id="KW-1185">Reference proteome</keyword>
<keyword evidence="2" id="KW-1133">Transmembrane helix</keyword>